<sequence length="228" mass="27118">MKLKQIAHKIQSYYDYENTDFVARPYNRFDSEKTTWWIVPSKEWPAYKFAKFVIFDEDERINFGVNVEKGYDENLGIGIAKKYNLKSDWSWYDFKANIVSGKLDSIVSDINQEFDKNVKFRLLIGILNSQSNDPEVEKHSNEISFEIKNNKVINFDQDLDLGNELSDIDQVNNIKELYNLLVSKTSIDFLWLDFYIAVSYDKKKIFEDKIDFDEIHHIIKKFDYLLKK</sequence>
<gene>
    <name evidence="1" type="ORF">C8C76_1595</name>
</gene>
<name>A0A2T5RF72_9FIRM</name>
<dbReference type="EMBL" id="QAXS01000059">
    <property type="protein sequence ID" value="PTV92983.1"/>
    <property type="molecule type" value="Genomic_DNA"/>
</dbReference>
<accession>A0A2T5RF72</accession>
<evidence type="ECO:0000313" key="2">
    <source>
        <dbReference type="Proteomes" id="UP000244089"/>
    </source>
</evidence>
<organism evidence="1 2">
    <name type="scientific">Halanaerobium saccharolyticum</name>
    <dbReference type="NCBI Taxonomy" id="43595"/>
    <lineage>
        <taxon>Bacteria</taxon>
        <taxon>Bacillati</taxon>
        <taxon>Bacillota</taxon>
        <taxon>Clostridia</taxon>
        <taxon>Halanaerobiales</taxon>
        <taxon>Halanaerobiaceae</taxon>
        <taxon>Halanaerobium</taxon>
    </lineage>
</organism>
<dbReference type="Proteomes" id="UP000244089">
    <property type="component" value="Unassembled WGS sequence"/>
</dbReference>
<protein>
    <submittedName>
        <fullName evidence="1">Uncharacterized protein</fullName>
    </submittedName>
</protein>
<comment type="caution">
    <text evidence="1">The sequence shown here is derived from an EMBL/GenBank/DDBJ whole genome shotgun (WGS) entry which is preliminary data.</text>
</comment>
<evidence type="ECO:0000313" key="1">
    <source>
        <dbReference type="EMBL" id="PTV92983.1"/>
    </source>
</evidence>
<dbReference type="AlphaFoldDB" id="A0A2T5RF72"/>
<reference evidence="1 2" key="1">
    <citation type="submission" date="2018-04" db="EMBL/GenBank/DDBJ databases">
        <title>Subsurface microbial communities from deep shales in Ohio and West Virginia, USA.</title>
        <authorList>
            <person name="Wrighton K."/>
        </authorList>
    </citation>
    <scope>NUCLEOTIDE SEQUENCE [LARGE SCALE GENOMIC DNA]</scope>
    <source>
        <strain evidence="1 2">WC1</strain>
    </source>
</reference>
<proteinExistence type="predicted"/>